<reference evidence="1" key="2">
    <citation type="submission" date="2018-05" db="EMBL/GenBank/DDBJ databases">
        <title>OmerRS3 (Oryza meridionalis Reference Sequence Version 3).</title>
        <authorList>
            <person name="Zhang J."/>
            <person name="Kudrna D."/>
            <person name="Lee S."/>
            <person name="Talag J."/>
            <person name="Welchert J."/>
            <person name="Wing R.A."/>
        </authorList>
    </citation>
    <scope>NUCLEOTIDE SEQUENCE [LARGE SCALE GENOMIC DNA]</scope>
    <source>
        <strain evidence="1">cv. OR44</strain>
    </source>
</reference>
<protein>
    <submittedName>
        <fullName evidence="1">Uncharacterized protein</fullName>
    </submittedName>
</protein>
<dbReference type="EnsemblPlants" id="OMERI02G29140.1">
    <property type="protein sequence ID" value="OMERI02G29140.1"/>
    <property type="gene ID" value="OMERI02G29140"/>
</dbReference>
<dbReference type="PANTHER" id="PTHR33984">
    <property type="entry name" value="OS02G0717600 PROTEIN"/>
    <property type="match status" value="1"/>
</dbReference>
<dbReference type="AlphaFoldDB" id="A0A0E0CQN6"/>
<dbReference type="Proteomes" id="UP000008021">
    <property type="component" value="Chromosome 2"/>
</dbReference>
<proteinExistence type="predicted"/>
<reference evidence="1" key="1">
    <citation type="submission" date="2015-04" db="UniProtKB">
        <authorList>
            <consortium name="EnsemblPlants"/>
        </authorList>
    </citation>
    <scope>IDENTIFICATION</scope>
</reference>
<evidence type="ECO:0000313" key="1">
    <source>
        <dbReference type="EnsemblPlants" id="OMERI02G29140.1"/>
    </source>
</evidence>
<sequence length="562" mass="60472">MPMEHGRRQGVVAIECVAGGSRAEEWGPGSSETVQTGDVVEELLIGVGGRGGPAAHAAPFKGGRAAVQRLLHLAYKRGDTSVEVRVRRPAHAQQLVATSGELLPSAAAGAATTTTARMQACIVPQEAAVGGGGAMMAVVGRSRQYVLRSIRDPNYAVGFVDRMESECIAIRGSRSSRVVCALSKAQLQDGYVAYPWEKKMREALPIPNSSSFLSMLVLPTALDRAASRYNSVEDTLARANAWILSSQSSGVPISFLNVQTEALLTKVPQQRSNLPRWVLCVTCISCMVVQISGETASATVNSGSLADLPNLANASLYGFEDYHGVDIGVVKAVRVWYTAAAGEMPVEITLEAGDTKLGFAISRTEEGFIYISSVMEDDSGFLAPSTRSGLRDLYREAKRASKLLVISRVSGQKVLPWMVSTSGAIRCFDTVSLSQKLSLHRHALRPILLHLLMWEGKSADAPARPHEPRLPPQPAPYPEFAASLMRQDSFGGGGGGGGELRRQGSYDVELVRQDSFGVELVRQDSFACTEQPPVRRGDLQGRDTAGDTSFRFHNFSLPNNWV</sequence>
<dbReference type="STRING" id="40149.A0A0E0CQN6"/>
<evidence type="ECO:0000313" key="2">
    <source>
        <dbReference type="Proteomes" id="UP000008021"/>
    </source>
</evidence>
<dbReference type="Gramene" id="OMERI02G29140.1">
    <property type="protein sequence ID" value="OMERI02G29140.1"/>
    <property type="gene ID" value="OMERI02G29140"/>
</dbReference>
<accession>A0A0E0CQN6</accession>
<dbReference type="HOGENOM" id="CLU_027298_0_0_1"/>
<name>A0A0E0CQN6_9ORYZ</name>
<organism evidence="1">
    <name type="scientific">Oryza meridionalis</name>
    <dbReference type="NCBI Taxonomy" id="40149"/>
    <lineage>
        <taxon>Eukaryota</taxon>
        <taxon>Viridiplantae</taxon>
        <taxon>Streptophyta</taxon>
        <taxon>Embryophyta</taxon>
        <taxon>Tracheophyta</taxon>
        <taxon>Spermatophyta</taxon>
        <taxon>Magnoliopsida</taxon>
        <taxon>Liliopsida</taxon>
        <taxon>Poales</taxon>
        <taxon>Poaceae</taxon>
        <taxon>BOP clade</taxon>
        <taxon>Oryzoideae</taxon>
        <taxon>Oryzeae</taxon>
        <taxon>Oryzinae</taxon>
        <taxon>Oryza</taxon>
    </lineage>
</organism>
<keyword evidence="2" id="KW-1185">Reference proteome</keyword>
<dbReference type="PANTHER" id="PTHR33984:SF2">
    <property type="entry name" value="OS02G0717600 PROTEIN"/>
    <property type="match status" value="1"/>
</dbReference>